<gene>
    <name evidence="1" type="ORF">O181_004170</name>
</gene>
<keyword evidence="2" id="KW-1185">Reference proteome</keyword>
<evidence type="ECO:0000313" key="1">
    <source>
        <dbReference type="EMBL" id="MBW0464455.1"/>
    </source>
</evidence>
<dbReference type="EMBL" id="AVOT02000781">
    <property type="protein sequence ID" value="MBW0464455.1"/>
    <property type="molecule type" value="Genomic_DNA"/>
</dbReference>
<proteinExistence type="predicted"/>
<name>A0A9Q3GEL6_9BASI</name>
<reference evidence="1" key="1">
    <citation type="submission" date="2021-03" db="EMBL/GenBank/DDBJ databases">
        <title>Draft genome sequence of rust myrtle Austropuccinia psidii MF-1, a brazilian biotype.</title>
        <authorList>
            <person name="Quecine M.C."/>
            <person name="Pachon D.M.R."/>
            <person name="Bonatelli M.L."/>
            <person name="Correr F.H."/>
            <person name="Franceschini L.M."/>
            <person name="Leite T.F."/>
            <person name="Margarido G.R.A."/>
            <person name="Almeida C.A."/>
            <person name="Ferrarezi J.A."/>
            <person name="Labate C.A."/>
        </authorList>
    </citation>
    <scope>NUCLEOTIDE SEQUENCE</scope>
    <source>
        <strain evidence="1">MF-1</strain>
    </source>
</reference>
<sequence>MLVYDFLYHFIPIIDWKKGLLTYDPSNKACSGIISYSCNDSTTAVNSVSLVGELKEHSLPSSVHIPPKMSSQSLLPLIYDVFKKIKDVEEDLAISSLHLFQGDMDLPSSCFHAYLEEQWDDEKNQRKLKMS</sequence>
<dbReference type="Proteomes" id="UP000765509">
    <property type="component" value="Unassembled WGS sequence"/>
</dbReference>
<dbReference type="AlphaFoldDB" id="A0A9Q3GEL6"/>
<evidence type="ECO:0000313" key="2">
    <source>
        <dbReference type="Proteomes" id="UP000765509"/>
    </source>
</evidence>
<accession>A0A9Q3GEL6</accession>
<protein>
    <submittedName>
        <fullName evidence="1">Uncharacterized protein</fullName>
    </submittedName>
</protein>
<comment type="caution">
    <text evidence="1">The sequence shown here is derived from an EMBL/GenBank/DDBJ whole genome shotgun (WGS) entry which is preliminary data.</text>
</comment>
<organism evidence="1 2">
    <name type="scientific">Austropuccinia psidii MF-1</name>
    <dbReference type="NCBI Taxonomy" id="1389203"/>
    <lineage>
        <taxon>Eukaryota</taxon>
        <taxon>Fungi</taxon>
        <taxon>Dikarya</taxon>
        <taxon>Basidiomycota</taxon>
        <taxon>Pucciniomycotina</taxon>
        <taxon>Pucciniomycetes</taxon>
        <taxon>Pucciniales</taxon>
        <taxon>Sphaerophragmiaceae</taxon>
        <taxon>Austropuccinia</taxon>
    </lineage>
</organism>